<gene>
    <name evidence="2" type="ORF">GCM10009425_33530</name>
</gene>
<keyword evidence="1" id="KW-1133">Transmembrane helix</keyword>
<sequence length="78" mass="9278">MHKDREHFIARIKVQAAHETRWLKRVPLLIGLIATPVAFYGYFMSYWTVMVMALFILTIGFTAQAVLWFGLWDLEKRY</sequence>
<feature type="transmembrane region" description="Helical" evidence="1">
    <location>
        <begin position="49"/>
        <end position="72"/>
    </location>
</feature>
<name>A0ABQ2GYD0_9PSED</name>
<dbReference type="RefSeq" id="WP_188867262.1">
    <property type="nucleotide sequence ID" value="NZ_BMNW01000007.1"/>
</dbReference>
<evidence type="ECO:0000313" key="2">
    <source>
        <dbReference type="EMBL" id="GGM20009.1"/>
    </source>
</evidence>
<protein>
    <submittedName>
        <fullName evidence="2">Uncharacterized protein</fullName>
    </submittedName>
</protein>
<feature type="transmembrane region" description="Helical" evidence="1">
    <location>
        <begin position="26"/>
        <end position="43"/>
    </location>
</feature>
<keyword evidence="3" id="KW-1185">Reference proteome</keyword>
<proteinExistence type="predicted"/>
<organism evidence="2 3">
    <name type="scientific">Pseudomonas asuensis</name>
    <dbReference type="NCBI Taxonomy" id="1825787"/>
    <lineage>
        <taxon>Bacteria</taxon>
        <taxon>Pseudomonadati</taxon>
        <taxon>Pseudomonadota</taxon>
        <taxon>Gammaproteobacteria</taxon>
        <taxon>Pseudomonadales</taxon>
        <taxon>Pseudomonadaceae</taxon>
        <taxon>Pseudomonas</taxon>
    </lineage>
</organism>
<reference evidence="3" key="1">
    <citation type="journal article" date="2019" name="Int. J. Syst. Evol. Microbiol.">
        <title>The Global Catalogue of Microorganisms (GCM) 10K type strain sequencing project: providing services to taxonomists for standard genome sequencing and annotation.</title>
        <authorList>
            <consortium name="The Broad Institute Genomics Platform"/>
            <consortium name="The Broad Institute Genome Sequencing Center for Infectious Disease"/>
            <person name="Wu L."/>
            <person name="Ma J."/>
        </authorList>
    </citation>
    <scope>NUCLEOTIDE SEQUENCE [LARGE SCALE GENOMIC DNA]</scope>
    <source>
        <strain evidence="3">JCM 13501</strain>
    </source>
</reference>
<accession>A0ABQ2GYD0</accession>
<evidence type="ECO:0000256" key="1">
    <source>
        <dbReference type="SAM" id="Phobius"/>
    </source>
</evidence>
<evidence type="ECO:0000313" key="3">
    <source>
        <dbReference type="Proteomes" id="UP000616499"/>
    </source>
</evidence>
<keyword evidence="1" id="KW-0812">Transmembrane</keyword>
<comment type="caution">
    <text evidence="2">The sequence shown here is derived from an EMBL/GenBank/DDBJ whole genome shotgun (WGS) entry which is preliminary data.</text>
</comment>
<dbReference type="EMBL" id="BMNW01000007">
    <property type="protein sequence ID" value="GGM20009.1"/>
    <property type="molecule type" value="Genomic_DNA"/>
</dbReference>
<dbReference type="Proteomes" id="UP000616499">
    <property type="component" value="Unassembled WGS sequence"/>
</dbReference>
<keyword evidence="1" id="KW-0472">Membrane</keyword>